<dbReference type="Proteomes" id="UP001501578">
    <property type="component" value="Unassembled WGS sequence"/>
</dbReference>
<organism evidence="2 3">
    <name type="scientific">Nonomuraea longicatena</name>
    <dbReference type="NCBI Taxonomy" id="83682"/>
    <lineage>
        <taxon>Bacteria</taxon>
        <taxon>Bacillati</taxon>
        <taxon>Actinomycetota</taxon>
        <taxon>Actinomycetes</taxon>
        <taxon>Streptosporangiales</taxon>
        <taxon>Streptosporangiaceae</taxon>
        <taxon>Nonomuraea</taxon>
    </lineage>
</organism>
<evidence type="ECO:0000313" key="3">
    <source>
        <dbReference type="Proteomes" id="UP001501578"/>
    </source>
</evidence>
<dbReference type="Pfam" id="PF19694">
    <property type="entry name" value="DUF6194"/>
    <property type="match status" value="1"/>
</dbReference>
<evidence type="ECO:0000259" key="1">
    <source>
        <dbReference type="Pfam" id="PF19694"/>
    </source>
</evidence>
<name>A0ABP4AJ00_9ACTN</name>
<reference evidence="3" key="1">
    <citation type="journal article" date="2019" name="Int. J. Syst. Evol. Microbiol.">
        <title>The Global Catalogue of Microorganisms (GCM) 10K type strain sequencing project: providing services to taxonomists for standard genome sequencing and annotation.</title>
        <authorList>
            <consortium name="The Broad Institute Genomics Platform"/>
            <consortium name="The Broad Institute Genome Sequencing Center for Infectious Disease"/>
            <person name="Wu L."/>
            <person name="Ma J."/>
        </authorList>
    </citation>
    <scope>NUCLEOTIDE SEQUENCE [LARGE SCALE GENOMIC DNA]</scope>
    <source>
        <strain evidence="3">JCM 11136</strain>
    </source>
</reference>
<evidence type="ECO:0000313" key="2">
    <source>
        <dbReference type="EMBL" id="GAA0937250.1"/>
    </source>
</evidence>
<gene>
    <name evidence="2" type="ORF">GCM10009560_46440</name>
</gene>
<protein>
    <recommendedName>
        <fullName evidence="1">DUF6194 domain-containing protein</fullName>
    </recommendedName>
</protein>
<sequence length="154" mass="16597">MTMDEIIDFVDGLDGVLTVSATPDDGSSPEVSWGDTFFFYAPDGVMPTATQPFATVVTKNLPGDELSQLDRPGVFRVNIAVGKEEFARRTGYPAREFPVAGTDPSAADTLMAHPVYGAQGWLAVVNPDEHTGAATLELLRTAYGLARARYERRG</sequence>
<dbReference type="EMBL" id="BAAAHQ010000023">
    <property type="protein sequence ID" value="GAA0937250.1"/>
    <property type="molecule type" value="Genomic_DNA"/>
</dbReference>
<proteinExistence type="predicted"/>
<dbReference type="InterPro" id="IPR045676">
    <property type="entry name" value="DUF6194"/>
</dbReference>
<feature type="domain" description="DUF6194" evidence="1">
    <location>
        <begin position="1"/>
        <end position="153"/>
    </location>
</feature>
<accession>A0ABP4AJ00</accession>
<keyword evidence="3" id="KW-1185">Reference proteome</keyword>
<comment type="caution">
    <text evidence="2">The sequence shown here is derived from an EMBL/GenBank/DDBJ whole genome shotgun (WGS) entry which is preliminary data.</text>
</comment>